<dbReference type="Pfam" id="PF00355">
    <property type="entry name" value="Rieske"/>
    <property type="match status" value="1"/>
</dbReference>
<dbReference type="RefSeq" id="WP_123690906.1">
    <property type="nucleotide sequence ID" value="NZ_AP019700.1"/>
</dbReference>
<name>A0A3N1LIU3_9PROT</name>
<keyword evidence="3" id="KW-0408">Iron</keyword>
<keyword evidence="2" id="KW-0479">Metal-binding</keyword>
<sequence>MSSETEAALPFEPRVLCRADEIGEAGGKGFVLGEGRQKREIFVVRKEGRVYGYLNSCPHAGTPLDWMPDRFFTNDGRFLICATHGALFEVEDGMCLRGPCRGLALDPVDVAEEGGEILLMEPDVRPPPPAPPASPPASPTS</sequence>
<feature type="region of interest" description="Disordered" evidence="5">
    <location>
        <begin position="120"/>
        <end position="141"/>
    </location>
</feature>
<dbReference type="PANTHER" id="PTHR40261">
    <property type="match status" value="1"/>
</dbReference>
<dbReference type="SUPFAM" id="SSF50022">
    <property type="entry name" value="ISP domain"/>
    <property type="match status" value="1"/>
</dbReference>
<evidence type="ECO:0000256" key="5">
    <source>
        <dbReference type="SAM" id="MobiDB-lite"/>
    </source>
</evidence>
<dbReference type="CDD" id="cd03467">
    <property type="entry name" value="Rieske"/>
    <property type="match status" value="1"/>
</dbReference>
<evidence type="ECO:0000313" key="8">
    <source>
        <dbReference type="Proteomes" id="UP000278222"/>
    </source>
</evidence>
<proteinExistence type="predicted"/>
<dbReference type="GO" id="GO:0051537">
    <property type="term" value="F:2 iron, 2 sulfur cluster binding"/>
    <property type="evidence" value="ECO:0007669"/>
    <property type="project" value="UniProtKB-KW"/>
</dbReference>
<protein>
    <submittedName>
        <fullName evidence="7">Nitrite reductase/ring-hydroxylating ferredoxin subunit</fullName>
    </submittedName>
</protein>
<dbReference type="PROSITE" id="PS51296">
    <property type="entry name" value="RIESKE"/>
    <property type="match status" value="1"/>
</dbReference>
<dbReference type="PANTHER" id="PTHR40261:SF1">
    <property type="entry name" value="RIESKE DOMAIN-CONTAINING PROTEIN"/>
    <property type="match status" value="1"/>
</dbReference>
<dbReference type="InterPro" id="IPR036922">
    <property type="entry name" value="Rieske_2Fe-2S_sf"/>
</dbReference>
<accession>A0A3N1LIU3</accession>
<reference evidence="7 8" key="1">
    <citation type="submission" date="2018-11" db="EMBL/GenBank/DDBJ databases">
        <title>Genomic Encyclopedia of Type Strains, Phase IV (KMG-IV): sequencing the most valuable type-strain genomes for metagenomic binning, comparative biology and taxonomic classification.</title>
        <authorList>
            <person name="Goeker M."/>
        </authorList>
    </citation>
    <scope>NUCLEOTIDE SEQUENCE [LARGE SCALE GENOMIC DNA]</scope>
    <source>
        <strain evidence="7 8">DSM 5900</strain>
    </source>
</reference>
<feature type="domain" description="Rieske" evidence="6">
    <location>
        <begin position="14"/>
        <end position="119"/>
    </location>
</feature>
<organism evidence="7 8">
    <name type="scientific">Stella humosa</name>
    <dbReference type="NCBI Taxonomy" id="94"/>
    <lineage>
        <taxon>Bacteria</taxon>
        <taxon>Pseudomonadati</taxon>
        <taxon>Pseudomonadota</taxon>
        <taxon>Alphaproteobacteria</taxon>
        <taxon>Rhodospirillales</taxon>
        <taxon>Stellaceae</taxon>
        <taxon>Stella</taxon>
    </lineage>
</organism>
<gene>
    <name evidence="7" type="ORF">EDC65_3073</name>
</gene>
<evidence type="ECO:0000313" key="7">
    <source>
        <dbReference type="EMBL" id="ROP91210.1"/>
    </source>
</evidence>
<keyword evidence="1" id="KW-0001">2Fe-2S</keyword>
<dbReference type="Gene3D" id="2.102.10.10">
    <property type="entry name" value="Rieske [2Fe-2S] iron-sulphur domain"/>
    <property type="match status" value="1"/>
</dbReference>
<dbReference type="GO" id="GO:0046872">
    <property type="term" value="F:metal ion binding"/>
    <property type="evidence" value="ECO:0007669"/>
    <property type="project" value="UniProtKB-KW"/>
</dbReference>
<dbReference type="Proteomes" id="UP000278222">
    <property type="component" value="Unassembled WGS sequence"/>
</dbReference>
<evidence type="ECO:0000256" key="4">
    <source>
        <dbReference type="ARBA" id="ARBA00023014"/>
    </source>
</evidence>
<evidence type="ECO:0000256" key="1">
    <source>
        <dbReference type="ARBA" id="ARBA00022714"/>
    </source>
</evidence>
<evidence type="ECO:0000256" key="2">
    <source>
        <dbReference type="ARBA" id="ARBA00022723"/>
    </source>
</evidence>
<dbReference type="OrthoDB" id="9800776at2"/>
<keyword evidence="8" id="KW-1185">Reference proteome</keyword>
<evidence type="ECO:0000259" key="6">
    <source>
        <dbReference type="PROSITE" id="PS51296"/>
    </source>
</evidence>
<dbReference type="AlphaFoldDB" id="A0A3N1LIU3"/>
<feature type="compositionally biased region" description="Pro residues" evidence="5">
    <location>
        <begin position="125"/>
        <end position="141"/>
    </location>
</feature>
<evidence type="ECO:0000256" key="3">
    <source>
        <dbReference type="ARBA" id="ARBA00023004"/>
    </source>
</evidence>
<dbReference type="EMBL" id="RJKX01000014">
    <property type="protein sequence ID" value="ROP91210.1"/>
    <property type="molecule type" value="Genomic_DNA"/>
</dbReference>
<dbReference type="InterPro" id="IPR017941">
    <property type="entry name" value="Rieske_2Fe-2S"/>
</dbReference>
<keyword evidence="4" id="KW-0411">Iron-sulfur</keyword>
<comment type="caution">
    <text evidence="7">The sequence shown here is derived from an EMBL/GenBank/DDBJ whole genome shotgun (WGS) entry which is preliminary data.</text>
</comment>